<protein>
    <submittedName>
        <fullName evidence="2">Sigma 54 modulation/S30EA ribosomal C-terminal domain-containing protein</fullName>
    </submittedName>
</protein>
<gene>
    <name evidence="2" type="ORF">ACEZDJ_15250</name>
</gene>
<evidence type="ECO:0000313" key="2">
    <source>
        <dbReference type="EMBL" id="MFC1402643.1"/>
    </source>
</evidence>
<sequence>MSAAAFPVTVETRGEIPDDARRLARDSIEQLDHDVDLLIMRARIKLTRLADQTLRLPAVVQGNLDIGGIPLRAQTSAHSVHEAIYLLRDRLREQLMRLLRSGAPYPDEAVGTPRESPYRHSRHQHADLDLPPVVRHRITRRKTVLLRCETVDEAAFRMDTMDYDCHLFTDADTGQDSMVFRSGPTGYSLAQLSAKSGPPRRRHLPVTVRPRPAPRLTPNQALARLHLTTLPFLFFANTAAPATARGAMLYERYDGHYGLLLPQA</sequence>
<proteinExistence type="predicted"/>
<dbReference type="EMBL" id="JBHEZZ010000007">
    <property type="protein sequence ID" value="MFC1402643.1"/>
    <property type="molecule type" value="Genomic_DNA"/>
</dbReference>
<dbReference type="InterPro" id="IPR038416">
    <property type="entry name" value="Ribosom_S30AE_C_sf"/>
</dbReference>
<accession>A0ABV6UMF3</accession>
<feature type="domain" description="Sigma 54 modulation/S30EA ribosomal protein C-terminal" evidence="1">
    <location>
        <begin position="136"/>
        <end position="189"/>
    </location>
</feature>
<organism evidence="2 3">
    <name type="scientific">Streptacidiphilus cavernicola</name>
    <dbReference type="NCBI Taxonomy" id="3342716"/>
    <lineage>
        <taxon>Bacteria</taxon>
        <taxon>Bacillati</taxon>
        <taxon>Actinomycetota</taxon>
        <taxon>Actinomycetes</taxon>
        <taxon>Kitasatosporales</taxon>
        <taxon>Streptomycetaceae</taxon>
        <taxon>Streptacidiphilus</taxon>
    </lineage>
</organism>
<dbReference type="InterPro" id="IPR036567">
    <property type="entry name" value="RHF-like"/>
</dbReference>
<dbReference type="PANTHER" id="PTHR33231">
    <property type="entry name" value="30S RIBOSOMAL PROTEIN"/>
    <property type="match status" value="1"/>
</dbReference>
<evidence type="ECO:0000259" key="1">
    <source>
        <dbReference type="Pfam" id="PF16321"/>
    </source>
</evidence>
<dbReference type="Proteomes" id="UP001592528">
    <property type="component" value="Unassembled WGS sequence"/>
</dbReference>
<name>A0ABV6UMF3_9ACTN</name>
<dbReference type="SUPFAM" id="SSF69754">
    <property type="entry name" value="Ribosome binding protein Y (YfiA homologue)"/>
    <property type="match status" value="1"/>
</dbReference>
<keyword evidence="3" id="KW-1185">Reference proteome</keyword>
<dbReference type="Pfam" id="PF16321">
    <property type="entry name" value="Ribosom_S30AE_C"/>
    <property type="match status" value="1"/>
</dbReference>
<comment type="caution">
    <text evidence="2">The sequence shown here is derived from an EMBL/GenBank/DDBJ whole genome shotgun (WGS) entry which is preliminary data.</text>
</comment>
<evidence type="ECO:0000313" key="3">
    <source>
        <dbReference type="Proteomes" id="UP001592528"/>
    </source>
</evidence>
<reference evidence="2 3" key="1">
    <citation type="submission" date="2024-09" db="EMBL/GenBank/DDBJ databases">
        <authorList>
            <person name="Lee S.D."/>
        </authorList>
    </citation>
    <scope>NUCLEOTIDE SEQUENCE [LARGE SCALE GENOMIC DNA]</scope>
    <source>
        <strain evidence="2 3">N1-5</strain>
    </source>
</reference>
<dbReference type="Gene3D" id="3.30.505.50">
    <property type="entry name" value="Sigma 54 modulation/S30EA ribosomal protein, C-terminal domain"/>
    <property type="match status" value="2"/>
</dbReference>
<dbReference type="RefSeq" id="WP_030253134.1">
    <property type="nucleotide sequence ID" value="NZ_JBHEZZ010000007.1"/>
</dbReference>
<dbReference type="InterPro" id="IPR050574">
    <property type="entry name" value="HPF/YfiA_ribosome-assoc"/>
</dbReference>
<dbReference type="PANTHER" id="PTHR33231:SF1">
    <property type="entry name" value="30S RIBOSOMAL PROTEIN"/>
    <property type="match status" value="1"/>
</dbReference>
<dbReference type="InterPro" id="IPR032528">
    <property type="entry name" value="Ribosom_S30AE_C"/>
</dbReference>